<feature type="region of interest" description="Disordered" evidence="1">
    <location>
        <begin position="1"/>
        <end position="68"/>
    </location>
</feature>
<protein>
    <submittedName>
        <fullName evidence="2">Uncharacterized protein</fullName>
    </submittedName>
</protein>
<evidence type="ECO:0000256" key="1">
    <source>
        <dbReference type="SAM" id="MobiDB-lite"/>
    </source>
</evidence>
<keyword evidence="3" id="KW-1185">Reference proteome</keyword>
<feature type="compositionally biased region" description="Polar residues" evidence="1">
    <location>
        <begin position="49"/>
        <end position="67"/>
    </location>
</feature>
<dbReference type="EMBL" id="MU004234">
    <property type="protein sequence ID" value="KAF2670278.1"/>
    <property type="molecule type" value="Genomic_DNA"/>
</dbReference>
<proteinExistence type="predicted"/>
<evidence type="ECO:0000313" key="3">
    <source>
        <dbReference type="Proteomes" id="UP000799302"/>
    </source>
</evidence>
<accession>A0A6A6UGR0</accession>
<evidence type="ECO:0000313" key="2">
    <source>
        <dbReference type="EMBL" id="KAF2670278.1"/>
    </source>
</evidence>
<name>A0A6A6UGR0_9PEZI</name>
<dbReference type="OrthoDB" id="5403157at2759"/>
<dbReference type="Proteomes" id="UP000799302">
    <property type="component" value="Unassembled WGS sequence"/>
</dbReference>
<organism evidence="2 3">
    <name type="scientific">Microthyrium microscopicum</name>
    <dbReference type="NCBI Taxonomy" id="703497"/>
    <lineage>
        <taxon>Eukaryota</taxon>
        <taxon>Fungi</taxon>
        <taxon>Dikarya</taxon>
        <taxon>Ascomycota</taxon>
        <taxon>Pezizomycotina</taxon>
        <taxon>Dothideomycetes</taxon>
        <taxon>Dothideomycetes incertae sedis</taxon>
        <taxon>Microthyriales</taxon>
        <taxon>Microthyriaceae</taxon>
        <taxon>Microthyrium</taxon>
    </lineage>
</organism>
<gene>
    <name evidence="2" type="ORF">BT63DRAFT_413019</name>
</gene>
<dbReference type="AlphaFoldDB" id="A0A6A6UGR0"/>
<sequence>MDPPPSPHSKSRRRAQKAQYNAGGTLQMPSLPRFHPANYSNTSSATTTPVSGANSNPLSPIGQTRTSDQNRHLSYYHQTLLQQYVARDNAAMAVGGKKPPSPKLVPLAGSPGAVTPLELEGENYLTAGGGSLEAIIREEARRGGDISPRRPMSTA</sequence>
<reference evidence="2" key="1">
    <citation type="journal article" date="2020" name="Stud. Mycol.">
        <title>101 Dothideomycetes genomes: a test case for predicting lifestyles and emergence of pathogens.</title>
        <authorList>
            <person name="Haridas S."/>
            <person name="Albert R."/>
            <person name="Binder M."/>
            <person name="Bloem J."/>
            <person name="Labutti K."/>
            <person name="Salamov A."/>
            <person name="Andreopoulos B."/>
            <person name="Baker S."/>
            <person name="Barry K."/>
            <person name="Bills G."/>
            <person name="Bluhm B."/>
            <person name="Cannon C."/>
            <person name="Castanera R."/>
            <person name="Culley D."/>
            <person name="Daum C."/>
            <person name="Ezra D."/>
            <person name="Gonzalez J."/>
            <person name="Henrissat B."/>
            <person name="Kuo A."/>
            <person name="Liang C."/>
            <person name="Lipzen A."/>
            <person name="Lutzoni F."/>
            <person name="Magnuson J."/>
            <person name="Mondo S."/>
            <person name="Nolan M."/>
            <person name="Ohm R."/>
            <person name="Pangilinan J."/>
            <person name="Park H.-J."/>
            <person name="Ramirez L."/>
            <person name="Alfaro M."/>
            <person name="Sun H."/>
            <person name="Tritt A."/>
            <person name="Yoshinaga Y."/>
            <person name="Zwiers L.-H."/>
            <person name="Turgeon B."/>
            <person name="Goodwin S."/>
            <person name="Spatafora J."/>
            <person name="Crous P."/>
            <person name="Grigoriev I."/>
        </authorList>
    </citation>
    <scope>NUCLEOTIDE SEQUENCE</scope>
    <source>
        <strain evidence="2">CBS 115976</strain>
    </source>
</reference>
<feature type="compositionally biased region" description="Polar residues" evidence="1">
    <location>
        <begin position="18"/>
        <end position="28"/>
    </location>
</feature>
<feature type="compositionally biased region" description="Low complexity" evidence="1">
    <location>
        <begin position="37"/>
        <end position="48"/>
    </location>
</feature>